<evidence type="ECO:0000313" key="1">
    <source>
        <dbReference type="EMBL" id="KAJ2682259.1"/>
    </source>
</evidence>
<keyword evidence="2" id="KW-1185">Reference proteome</keyword>
<proteinExistence type="predicted"/>
<sequence>MIWLRELVAEYGEDWDQIVKALGVPPSRARHHWIRDEGDSASLSIWTADELRQLQRLLNADVKPKEFRIWHSPKRDNTLFKTCWAAADDETLLKIVNEPTANAKAKWEHTSKTLGRSIVACKYRALFLHRNRRFEPASDDPVTQVTSETQRQLQSSAAVDWSLVSRATGLGIRECLELSQCDDGKASWHYDPDTFSRSMADRMTGFIKEHYPAPAPVSYRAVSNFMWIDMDDCICVHDMPKGKFKHTKADYERAAALRAQGPTLENIAHQLFPTLSASALYKALRSYLSLNPAPKPISADELIEVSRLIDKYAGRYSVVDIIAKVCTQLNLYSRLNGSGVICRQIDMHPYYRAKIGGVDINDLANHVAAGQTIVVLAAKELDVPCFALAARMRSLKEKVFSPRWTEEEARKLTEYMRGCNSESEYFASLIKNPIKPLANTY</sequence>
<comment type="caution">
    <text evidence="1">The sequence shown here is derived from an EMBL/GenBank/DDBJ whole genome shotgun (WGS) entry which is preliminary data.</text>
</comment>
<gene>
    <name evidence="1" type="ORF">IWW39_006068</name>
</gene>
<protein>
    <submittedName>
        <fullName evidence="1">Uncharacterized protein</fullName>
    </submittedName>
</protein>
<name>A0A9W8L1T8_9FUNG</name>
<dbReference type="Proteomes" id="UP001151516">
    <property type="component" value="Unassembled WGS sequence"/>
</dbReference>
<dbReference type="AlphaFoldDB" id="A0A9W8L1T8"/>
<accession>A0A9W8L1T8</accession>
<evidence type="ECO:0000313" key="2">
    <source>
        <dbReference type="Proteomes" id="UP001151516"/>
    </source>
</evidence>
<organism evidence="1 2">
    <name type="scientific">Coemansia spiralis</name>
    <dbReference type="NCBI Taxonomy" id="417178"/>
    <lineage>
        <taxon>Eukaryota</taxon>
        <taxon>Fungi</taxon>
        <taxon>Fungi incertae sedis</taxon>
        <taxon>Zoopagomycota</taxon>
        <taxon>Kickxellomycotina</taxon>
        <taxon>Kickxellomycetes</taxon>
        <taxon>Kickxellales</taxon>
        <taxon>Kickxellaceae</taxon>
        <taxon>Coemansia</taxon>
    </lineage>
</organism>
<dbReference type="OrthoDB" id="2143914at2759"/>
<reference evidence="1" key="1">
    <citation type="submission" date="2022-07" db="EMBL/GenBank/DDBJ databases">
        <title>Phylogenomic reconstructions and comparative analyses of Kickxellomycotina fungi.</title>
        <authorList>
            <person name="Reynolds N.K."/>
            <person name="Stajich J.E."/>
            <person name="Barry K."/>
            <person name="Grigoriev I.V."/>
            <person name="Crous P."/>
            <person name="Smith M.E."/>
        </authorList>
    </citation>
    <scope>NUCLEOTIDE SEQUENCE</scope>
    <source>
        <strain evidence="1">CBS 109367</strain>
    </source>
</reference>
<dbReference type="EMBL" id="JANBTX010000451">
    <property type="protein sequence ID" value="KAJ2682259.1"/>
    <property type="molecule type" value="Genomic_DNA"/>
</dbReference>